<evidence type="ECO:0000313" key="12">
    <source>
        <dbReference type="Proteomes" id="UP000318801"/>
    </source>
</evidence>
<dbReference type="OrthoDB" id="9800507at2"/>
<dbReference type="GO" id="GO:0000049">
    <property type="term" value="F:tRNA binding"/>
    <property type="evidence" value="ECO:0007669"/>
    <property type="project" value="UniProtKB-UniRule"/>
</dbReference>
<comment type="caution">
    <text evidence="11">The sequence shown here is derived from an EMBL/GenBank/DDBJ whole genome shotgun (WGS) entry which is preliminary data.</text>
</comment>
<dbReference type="PROSITE" id="PS01196">
    <property type="entry name" value="PEPT_TRNA_HYDROL_2"/>
    <property type="match status" value="1"/>
</dbReference>
<dbReference type="PANTHER" id="PTHR17224">
    <property type="entry name" value="PEPTIDYL-TRNA HYDROLASE"/>
    <property type="match status" value="1"/>
</dbReference>
<evidence type="ECO:0000256" key="5">
    <source>
        <dbReference type="ARBA" id="ARBA00038063"/>
    </source>
</evidence>
<evidence type="ECO:0000256" key="1">
    <source>
        <dbReference type="ARBA" id="ARBA00013260"/>
    </source>
</evidence>
<gene>
    <name evidence="7" type="primary">pth</name>
    <name evidence="11" type="ORF">FJU08_08300</name>
</gene>
<dbReference type="SUPFAM" id="SSF53178">
    <property type="entry name" value="Peptidyl-tRNA hydrolase-like"/>
    <property type="match status" value="1"/>
</dbReference>
<feature type="site" description="Discriminates between blocked and unblocked aminoacyl-tRNA" evidence="7">
    <location>
        <position position="9"/>
    </location>
</feature>
<proteinExistence type="inferred from homology"/>
<evidence type="ECO:0000256" key="7">
    <source>
        <dbReference type="HAMAP-Rule" id="MF_00083"/>
    </source>
</evidence>
<dbReference type="EMBL" id="VHLG01000003">
    <property type="protein sequence ID" value="TPW31733.1"/>
    <property type="molecule type" value="Genomic_DNA"/>
</dbReference>
<feature type="binding site" evidence="7">
    <location>
        <position position="14"/>
    </location>
    <ligand>
        <name>tRNA</name>
        <dbReference type="ChEBI" id="CHEBI:17843"/>
    </ligand>
</feature>
<feature type="binding site" evidence="7">
    <location>
        <position position="64"/>
    </location>
    <ligand>
        <name>tRNA</name>
        <dbReference type="ChEBI" id="CHEBI:17843"/>
    </ligand>
</feature>
<keyword evidence="7" id="KW-0963">Cytoplasm</keyword>
<dbReference type="EC" id="3.1.1.29" evidence="1 7"/>
<dbReference type="InterPro" id="IPR036416">
    <property type="entry name" value="Pept_tRNA_hydro_sf"/>
</dbReference>
<comment type="function">
    <text evidence="7">Catalyzes the release of premature peptidyl moieties from peptidyl-tRNA molecules trapped in stalled 50S ribosomal subunits, and thus maintains levels of free tRNAs and 50S ribosomes.</text>
</comment>
<dbReference type="PROSITE" id="PS01195">
    <property type="entry name" value="PEPT_TRNA_HYDROL_1"/>
    <property type="match status" value="1"/>
</dbReference>
<evidence type="ECO:0000256" key="9">
    <source>
        <dbReference type="RuleBase" id="RU004320"/>
    </source>
</evidence>
<keyword evidence="2 7" id="KW-0820">tRNA-binding</keyword>
<dbReference type="RefSeq" id="WP_141148504.1">
    <property type="nucleotide sequence ID" value="NZ_VHLG01000003.1"/>
</dbReference>
<feature type="binding site" evidence="7">
    <location>
        <position position="112"/>
    </location>
    <ligand>
        <name>tRNA</name>
        <dbReference type="ChEBI" id="CHEBI:17843"/>
    </ligand>
</feature>
<dbReference type="GO" id="GO:0004045">
    <property type="term" value="F:peptidyl-tRNA hydrolase activity"/>
    <property type="evidence" value="ECO:0007669"/>
    <property type="project" value="UniProtKB-UniRule"/>
</dbReference>
<accession>A0A506UBH1</accession>
<reference evidence="11 12" key="1">
    <citation type="submission" date="2019-06" db="EMBL/GenBank/DDBJ databases">
        <authorList>
            <person name="Li M."/>
        </authorList>
    </citation>
    <scope>NUCLEOTIDE SEQUENCE [LARGE SCALE GENOMIC DNA]</scope>
    <source>
        <strain evidence="11 12">BGMRC2036</strain>
    </source>
</reference>
<evidence type="ECO:0000256" key="2">
    <source>
        <dbReference type="ARBA" id="ARBA00022555"/>
    </source>
</evidence>
<dbReference type="GO" id="GO:0006515">
    <property type="term" value="P:protein quality control for misfolded or incompletely synthesized proteins"/>
    <property type="evidence" value="ECO:0007669"/>
    <property type="project" value="UniProtKB-UniRule"/>
</dbReference>
<comment type="similarity">
    <text evidence="5 7 9">Belongs to the PTH family.</text>
</comment>
<dbReference type="FunFam" id="3.40.50.1470:FF:000001">
    <property type="entry name" value="Peptidyl-tRNA hydrolase"/>
    <property type="match status" value="1"/>
</dbReference>
<dbReference type="PANTHER" id="PTHR17224:SF1">
    <property type="entry name" value="PEPTIDYL-TRNA HYDROLASE"/>
    <property type="match status" value="1"/>
</dbReference>
<feature type="active site" description="Proton acceptor" evidence="7">
    <location>
        <position position="19"/>
    </location>
</feature>
<feature type="site" description="Stabilizes the basic form of H active site to accept a proton" evidence="7">
    <location>
        <position position="91"/>
    </location>
</feature>
<dbReference type="GO" id="GO:0005737">
    <property type="term" value="C:cytoplasm"/>
    <property type="evidence" value="ECO:0007669"/>
    <property type="project" value="UniProtKB-SubCell"/>
</dbReference>
<dbReference type="CDD" id="cd00462">
    <property type="entry name" value="PTH"/>
    <property type="match status" value="1"/>
</dbReference>
<dbReference type="InterPro" id="IPR018171">
    <property type="entry name" value="Pept_tRNA_hydro_CS"/>
</dbReference>
<comment type="subcellular location">
    <subcellularLocation>
        <location evidence="7">Cytoplasm</location>
    </subcellularLocation>
</comment>
<sequence length="238" mass="25584">MIIIAGLGNPGGQYAGNRHNIGFMAVDAISDKNGFSPWSKKFKGLISEGTLAGEKVLLIKPQTYMNASGEAVGEALRFYKLTTADLIVIYDELDLIPGKARIKTGGGSGGHNGIRSIDAHCGADYRRLRLGIGHPGSKERVHGHVLGDFAKADRDWLEALLEALSANAAMLVRGEDSQFMNKLALSGNEPSRPPAAAPQPKKAQSHIHKARDHRQKKMPASGPMADMLKKLLGDKKDD</sequence>
<keyword evidence="4 7" id="KW-0694">RNA-binding</keyword>
<dbReference type="GO" id="GO:0072344">
    <property type="term" value="P:rescue of stalled ribosome"/>
    <property type="evidence" value="ECO:0007669"/>
    <property type="project" value="UniProtKB-UniRule"/>
</dbReference>
<feature type="region of interest" description="Disordered" evidence="10">
    <location>
        <begin position="184"/>
        <end position="238"/>
    </location>
</feature>
<evidence type="ECO:0000256" key="8">
    <source>
        <dbReference type="RuleBase" id="RU000673"/>
    </source>
</evidence>
<evidence type="ECO:0000256" key="3">
    <source>
        <dbReference type="ARBA" id="ARBA00022801"/>
    </source>
</evidence>
<feature type="compositionally biased region" description="Basic residues" evidence="10">
    <location>
        <begin position="203"/>
        <end position="217"/>
    </location>
</feature>
<feature type="binding site" evidence="7">
    <location>
        <position position="66"/>
    </location>
    <ligand>
        <name>tRNA</name>
        <dbReference type="ChEBI" id="CHEBI:17843"/>
    </ligand>
</feature>
<dbReference type="NCBIfam" id="TIGR00447">
    <property type="entry name" value="pth"/>
    <property type="match status" value="1"/>
</dbReference>
<dbReference type="AlphaFoldDB" id="A0A506UBH1"/>
<dbReference type="Gene3D" id="3.40.50.1470">
    <property type="entry name" value="Peptidyl-tRNA hydrolase"/>
    <property type="match status" value="1"/>
</dbReference>
<dbReference type="Proteomes" id="UP000318801">
    <property type="component" value="Unassembled WGS sequence"/>
</dbReference>
<comment type="catalytic activity">
    <reaction evidence="7 8">
        <text>an N-acyl-L-alpha-aminoacyl-tRNA + H2O = an N-acyl-L-amino acid + a tRNA + H(+)</text>
        <dbReference type="Rhea" id="RHEA:54448"/>
        <dbReference type="Rhea" id="RHEA-COMP:10123"/>
        <dbReference type="Rhea" id="RHEA-COMP:13883"/>
        <dbReference type="ChEBI" id="CHEBI:15377"/>
        <dbReference type="ChEBI" id="CHEBI:15378"/>
        <dbReference type="ChEBI" id="CHEBI:59874"/>
        <dbReference type="ChEBI" id="CHEBI:78442"/>
        <dbReference type="ChEBI" id="CHEBI:138191"/>
        <dbReference type="EC" id="3.1.1.29"/>
    </reaction>
</comment>
<feature type="compositionally biased region" description="Basic and acidic residues" evidence="10">
    <location>
        <begin position="227"/>
        <end position="238"/>
    </location>
</feature>
<keyword evidence="12" id="KW-1185">Reference proteome</keyword>
<protein>
    <recommendedName>
        <fullName evidence="6 7">Peptidyl-tRNA hydrolase</fullName>
        <shortName evidence="7">Pth</shortName>
        <ecNumber evidence="1 7">3.1.1.29</ecNumber>
    </recommendedName>
</protein>
<organism evidence="11 12">
    <name type="scientific">Martelella alba</name>
    <dbReference type="NCBI Taxonomy" id="2590451"/>
    <lineage>
        <taxon>Bacteria</taxon>
        <taxon>Pseudomonadati</taxon>
        <taxon>Pseudomonadota</taxon>
        <taxon>Alphaproteobacteria</taxon>
        <taxon>Hyphomicrobiales</taxon>
        <taxon>Aurantimonadaceae</taxon>
        <taxon>Martelella</taxon>
    </lineage>
</organism>
<keyword evidence="3 7" id="KW-0378">Hydrolase</keyword>
<evidence type="ECO:0000313" key="11">
    <source>
        <dbReference type="EMBL" id="TPW31733.1"/>
    </source>
</evidence>
<dbReference type="Pfam" id="PF01195">
    <property type="entry name" value="Pept_tRNA_hydro"/>
    <property type="match status" value="1"/>
</dbReference>
<dbReference type="InterPro" id="IPR001328">
    <property type="entry name" value="Pept_tRNA_hydro"/>
</dbReference>
<dbReference type="HAMAP" id="MF_00083">
    <property type="entry name" value="Pept_tRNA_hydro_bact"/>
    <property type="match status" value="1"/>
</dbReference>
<comment type="function">
    <text evidence="7">Hydrolyzes ribosome-free peptidyl-tRNAs (with 1 or more amino acids incorporated), which drop off the ribosome during protein synthesis, or as a result of ribosome stalling.</text>
</comment>
<name>A0A506UBH1_9HYPH</name>
<evidence type="ECO:0000256" key="6">
    <source>
        <dbReference type="ARBA" id="ARBA00050038"/>
    </source>
</evidence>
<evidence type="ECO:0000256" key="4">
    <source>
        <dbReference type="ARBA" id="ARBA00022884"/>
    </source>
</evidence>
<evidence type="ECO:0000256" key="10">
    <source>
        <dbReference type="SAM" id="MobiDB-lite"/>
    </source>
</evidence>
<comment type="subunit">
    <text evidence="7">Monomer.</text>
</comment>